<name>A0ABD3RW99_9STRA</name>
<reference evidence="2 3" key="1">
    <citation type="submission" date="2024-10" db="EMBL/GenBank/DDBJ databases">
        <title>Updated reference genomes for cyclostephanoid diatoms.</title>
        <authorList>
            <person name="Roberts W.R."/>
            <person name="Alverson A.J."/>
        </authorList>
    </citation>
    <scope>NUCLEOTIDE SEQUENCE [LARGE SCALE GENOMIC DNA]</scope>
    <source>
        <strain evidence="2 3">AJA228-03</strain>
    </source>
</reference>
<sequence>MTLRQNRTDFVRDQFDVVGVERGGSSPMAMINTAPSSMSSNDVGLDMMSQQPCPPMSSPQNESSSSIGGSWNPLPFADSADLESGRFLEQLRKVISSTSSKCTNPSFINSNLVFENGDLTNTNPKLHFNGMESKSSINSANYYILSMTNAELCAAMGSFLNSPNASETSAQAFGALLMN</sequence>
<protein>
    <submittedName>
        <fullName evidence="2">Uncharacterized protein</fullName>
    </submittedName>
</protein>
<evidence type="ECO:0000313" key="2">
    <source>
        <dbReference type="EMBL" id="KAL3816496.1"/>
    </source>
</evidence>
<gene>
    <name evidence="2" type="ORF">ACHAXA_011301</name>
</gene>
<organism evidence="2 3">
    <name type="scientific">Cyclostephanos tholiformis</name>
    <dbReference type="NCBI Taxonomy" id="382380"/>
    <lineage>
        <taxon>Eukaryota</taxon>
        <taxon>Sar</taxon>
        <taxon>Stramenopiles</taxon>
        <taxon>Ochrophyta</taxon>
        <taxon>Bacillariophyta</taxon>
        <taxon>Coscinodiscophyceae</taxon>
        <taxon>Thalassiosirophycidae</taxon>
        <taxon>Stephanodiscales</taxon>
        <taxon>Stephanodiscaceae</taxon>
        <taxon>Cyclostephanos</taxon>
    </lineage>
</organism>
<comment type="caution">
    <text evidence="2">The sequence shown here is derived from an EMBL/GenBank/DDBJ whole genome shotgun (WGS) entry which is preliminary data.</text>
</comment>
<dbReference type="AlphaFoldDB" id="A0ABD3RW99"/>
<dbReference type="Proteomes" id="UP001530377">
    <property type="component" value="Unassembled WGS sequence"/>
</dbReference>
<proteinExistence type="predicted"/>
<evidence type="ECO:0000313" key="3">
    <source>
        <dbReference type="Proteomes" id="UP001530377"/>
    </source>
</evidence>
<feature type="region of interest" description="Disordered" evidence="1">
    <location>
        <begin position="47"/>
        <end position="70"/>
    </location>
</feature>
<dbReference type="EMBL" id="JALLPB020000145">
    <property type="protein sequence ID" value="KAL3816496.1"/>
    <property type="molecule type" value="Genomic_DNA"/>
</dbReference>
<evidence type="ECO:0000256" key="1">
    <source>
        <dbReference type="SAM" id="MobiDB-lite"/>
    </source>
</evidence>
<feature type="compositionally biased region" description="Low complexity" evidence="1">
    <location>
        <begin position="58"/>
        <end position="70"/>
    </location>
</feature>
<keyword evidence="3" id="KW-1185">Reference proteome</keyword>
<accession>A0ABD3RW99</accession>